<dbReference type="Proteomes" id="UP001500121">
    <property type="component" value="Unassembled WGS sequence"/>
</dbReference>
<reference evidence="2" key="1">
    <citation type="journal article" date="2019" name="Int. J. Syst. Evol. Microbiol.">
        <title>The Global Catalogue of Microorganisms (GCM) 10K type strain sequencing project: providing services to taxonomists for standard genome sequencing and annotation.</title>
        <authorList>
            <consortium name="The Broad Institute Genomics Platform"/>
            <consortium name="The Broad Institute Genome Sequencing Center for Infectious Disease"/>
            <person name="Wu L."/>
            <person name="Ma J."/>
        </authorList>
    </citation>
    <scope>NUCLEOTIDE SEQUENCE [LARGE SCALE GENOMIC DNA]</scope>
    <source>
        <strain evidence="2">JCM 19015</strain>
    </source>
</reference>
<gene>
    <name evidence="1" type="ORF">GCM10025783_30260</name>
</gene>
<evidence type="ECO:0000313" key="1">
    <source>
        <dbReference type="EMBL" id="GAA4755064.1"/>
    </source>
</evidence>
<dbReference type="EMBL" id="BAABLP010000008">
    <property type="protein sequence ID" value="GAA4755064.1"/>
    <property type="molecule type" value="Genomic_DNA"/>
</dbReference>
<dbReference type="Gene3D" id="3.40.1350.10">
    <property type="match status" value="1"/>
</dbReference>
<protein>
    <submittedName>
        <fullName evidence="1">Uncharacterized protein</fullName>
    </submittedName>
</protein>
<name>A0ABP8ZFJ9_9MICO</name>
<sequence length="198" mass="22355">MNQLTGLAGEHWVCSMLARHGWAVSLTRDGMERTDILGVKAIGGERRVIEVQVKTASDRGADLDTSLRLGKHGSDVARSKHEWFALVLMPSPAKALSPRTFIVPRDHVNAARAITYGQWRFDPEHEGKRTTTLTSALTRLWPFADYEGAWELLDLETPQVDVRLDSRLQEWLQLDYVHLPDGHPWQKSKTPWALPALS</sequence>
<comment type="caution">
    <text evidence="1">The sequence shown here is derived from an EMBL/GenBank/DDBJ whole genome shotgun (WGS) entry which is preliminary data.</text>
</comment>
<dbReference type="InterPro" id="IPR011856">
    <property type="entry name" value="tRNA_endonuc-like_dom_sf"/>
</dbReference>
<dbReference type="RefSeq" id="WP_345482182.1">
    <property type="nucleotide sequence ID" value="NZ_BAABLP010000008.1"/>
</dbReference>
<evidence type="ECO:0000313" key="2">
    <source>
        <dbReference type="Proteomes" id="UP001500121"/>
    </source>
</evidence>
<keyword evidence="2" id="KW-1185">Reference proteome</keyword>
<organism evidence="1 2">
    <name type="scientific">Amnibacterium soli</name>
    <dbReference type="NCBI Taxonomy" id="1282736"/>
    <lineage>
        <taxon>Bacteria</taxon>
        <taxon>Bacillati</taxon>
        <taxon>Actinomycetota</taxon>
        <taxon>Actinomycetes</taxon>
        <taxon>Micrococcales</taxon>
        <taxon>Microbacteriaceae</taxon>
        <taxon>Amnibacterium</taxon>
    </lineage>
</organism>
<accession>A0ABP8ZFJ9</accession>
<proteinExistence type="predicted"/>